<keyword evidence="2" id="KW-1185">Reference proteome</keyword>
<evidence type="ECO:0000313" key="1">
    <source>
        <dbReference type="EMBL" id="EEH36507.2"/>
    </source>
</evidence>
<dbReference type="InterPro" id="IPR015422">
    <property type="entry name" value="PyrdxlP-dep_Trfase_small"/>
</dbReference>
<dbReference type="SUPFAM" id="SSF53383">
    <property type="entry name" value="PLP-dependent transferases"/>
    <property type="match status" value="1"/>
</dbReference>
<dbReference type="Proteomes" id="UP000002059">
    <property type="component" value="Partially assembled WGS sequence"/>
</dbReference>
<evidence type="ECO:0000313" key="2">
    <source>
        <dbReference type="Proteomes" id="UP000002059"/>
    </source>
</evidence>
<dbReference type="InterPro" id="IPR015421">
    <property type="entry name" value="PyrdxlP-dep_Trfase_major"/>
</dbReference>
<dbReference type="OrthoDB" id="425114at2759"/>
<dbReference type="KEGG" id="pbl:PAAG_06925"/>
<sequence>MGCGGMGFGAFRARMGIMELYLPGGSGHGKKKDGLSHAGTFNNHILTMVAGREALGFYTTEMVRVLDGLGERLRKGISGVLIETSVVNDKYMER</sequence>
<protein>
    <submittedName>
        <fullName evidence="1">Uncharacterized protein</fullName>
    </submittedName>
</protein>
<dbReference type="InterPro" id="IPR015424">
    <property type="entry name" value="PyrdxlP-dep_Trfase"/>
</dbReference>
<dbReference type="HOGENOM" id="CLU_2386788_0_0_1"/>
<accession>C1H8C9</accession>
<gene>
    <name evidence="1" type="ORF">PAAG_06925</name>
</gene>
<dbReference type="Gene3D" id="3.90.1150.10">
    <property type="entry name" value="Aspartate Aminotransferase, domain 1"/>
    <property type="match status" value="1"/>
</dbReference>
<dbReference type="RefSeq" id="XP_002791014.2">
    <property type="nucleotide sequence ID" value="XM_002790968.2"/>
</dbReference>
<dbReference type="EMBL" id="KN294012">
    <property type="protein sequence ID" value="EEH36507.2"/>
    <property type="molecule type" value="Genomic_DNA"/>
</dbReference>
<dbReference type="Gene3D" id="3.40.640.10">
    <property type="entry name" value="Type I PLP-dependent aspartate aminotransferase-like (Major domain)"/>
    <property type="match status" value="1"/>
</dbReference>
<dbReference type="VEuPathDB" id="FungiDB:PAAG_06925"/>
<name>C1H8C9_PARBA</name>
<reference evidence="1 2" key="1">
    <citation type="journal article" date="2011" name="PLoS Genet.">
        <title>Comparative genomic analysis of human fungal pathogens causing paracoccidioidomycosis.</title>
        <authorList>
            <person name="Desjardins C.A."/>
            <person name="Champion M.D."/>
            <person name="Holder J.W."/>
            <person name="Muszewska A."/>
            <person name="Goldberg J."/>
            <person name="Bailao A.M."/>
            <person name="Brigido M.M."/>
            <person name="Ferreira M.E."/>
            <person name="Garcia A.M."/>
            <person name="Grynberg M."/>
            <person name="Gujja S."/>
            <person name="Heiman D.I."/>
            <person name="Henn M.R."/>
            <person name="Kodira C.D."/>
            <person name="Leon-Narvaez H."/>
            <person name="Longo L.V."/>
            <person name="Ma L.J."/>
            <person name="Malavazi I."/>
            <person name="Matsuo A.L."/>
            <person name="Morais F.V."/>
            <person name="Pereira M."/>
            <person name="Rodriguez-Brito S."/>
            <person name="Sakthikumar S."/>
            <person name="Salem-Izacc S.M."/>
            <person name="Sykes S.M."/>
            <person name="Teixeira M.M."/>
            <person name="Vallejo M.C."/>
            <person name="Walter M.E."/>
            <person name="Yandava C."/>
            <person name="Young S."/>
            <person name="Zeng Q."/>
            <person name="Zucker J."/>
            <person name="Felipe M.S."/>
            <person name="Goldman G.H."/>
            <person name="Haas B.J."/>
            <person name="McEwen J.G."/>
            <person name="Nino-Vega G."/>
            <person name="Puccia R."/>
            <person name="San-Blas G."/>
            <person name="Soares C.M."/>
            <person name="Birren B.W."/>
            <person name="Cuomo C.A."/>
        </authorList>
    </citation>
    <scope>NUCLEOTIDE SEQUENCE [LARGE SCALE GENOMIC DNA]</scope>
    <source>
        <strain evidence="2">ATCC MYA-826 / Pb01</strain>
    </source>
</reference>
<dbReference type="GeneID" id="9094395"/>
<dbReference type="AlphaFoldDB" id="C1H8C9"/>
<dbReference type="STRING" id="502779.C1H8C9"/>
<proteinExistence type="predicted"/>
<organism evidence="1 2">
    <name type="scientific">Paracoccidioides lutzii (strain ATCC MYA-826 / Pb01)</name>
    <name type="common">Paracoccidioides brasiliensis</name>
    <dbReference type="NCBI Taxonomy" id="502779"/>
    <lineage>
        <taxon>Eukaryota</taxon>
        <taxon>Fungi</taxon>
        <taxon>Dikarya</taxon>
        <taxon>Ascomycota</taxon>
        <taxon>Pezizomycotina</taxon>
        <taxon>Eurotiomycetes</taxon>
        <taxon>Eurotiomycetidae</taxon>
        <taxon>Onygenales</taxon>
        <taxon>Ajellomycetaceae</taxon>
        <taxon>Paracoccidioides</taxon>
    </lineage>
</organism>